<dbReference type="SMART" id="SM00382">
    <property type="entry name" value="AAA"/>
    <property type="match status" value="2"/>
</dbReference>
<dbReference type="InterPro" id="IPR032781">
    <property type="entry name" value="ABC_tran_Xtn"/>
</dbReference>
<evidence type="ECO:0000256" key="4">
    <source>
        <dbReference type="ARBA" id="ARBA00049360"/>
    </source>
</evidence>
<dbReference type="Proteomes" id="UP000324233">
    <property type="component" value="Chromosome"/>
</dbReference>
<reference evidence="8 9" key="1">
    <citation type="submission" date="2019-08" db="EMBL/GenBank/DDBJ databases">
        <title>Deep-cultivation of Planctomycetes and their phenomic and genomic characterization uncovers novel biology.</title>
        <authorList>
            <person name="Wiegand S."/>
            <person name="Jogler M."/>
            <person name="Boedeker C."/>
            <person name="Pinto D."/>
            <person name="Vollmers J."/>
            <person name="Rivas-Marin E."/>
            <person name="Kohn T."/>
            <person name="Peeters S.H."/>
            <person name="Heuer A."/>
            <person name="Rast P."/>
            <person name="Oberbeckmann S."/>
            <person name="Bunk B."/>
            <person name="Jeske O."/>
            <person name="Meyerdierks A."/>
            <person name="Storesund J.E."/>
            <person name="Kallscheuer N."/>
            <person name="Luecker S."/>
            <person name="Lage O.M."/>
            <person name="Pohl T."/>
            <person name="Merkel B.J."/>
            <person name="Hornburger P."/>
            <person name="Mueller R.-W."/>
            <person name="Bruemmer F."/>
            <person name="Labrenz M."/>
            <person name="Spormann A.M."/>
            <person name="Op den Camp H."/>
            <person name="Overmann J."/>
            <person name="Amann R."/>
            <person name="Jetten M.S.M."/>
            <person name="Mascher T."/>
            <person name="Medema M.H."/>
            <person name="Devos D.P."/>
            <person name="Kaster A.-K."/>
            <person name="Ovreas L."/>
            <person name="Rohde M."/>
            <person name="Galperin M.Y."/>
            <person name="Jogler C."/>
        </authorList>
    </citation>
    <scope>NUCLEOTIDE SEQUENCE [LARGE SCALE GENOMIC DNA]</scope>
    <source>
        <strain evidence="8 9">OJF2</strain>
    </source>
</reference>
<evidence type="ECO:0000256" key="6">
    <source>
        <dbReference type="SAM" id="MobiDB-lite"/>
    </source>
</evidence>
<dbReference type="FunFam" id="3.40.50.300:FF:000011">
    <property type="entry name" value="Putative ABC transporter ATP-binding component"/>
    <property type="match status" value="1"/>
</dbReference>
<dbReference type="CDD" id="cd03221">
    <property type="entry name" value="ABCF_EF-3"/>
    <property type="match status" value="2"/>
</dbReference>
<keyword evidence="3 8" id="KW-0067">ATP-binding</keyword>
<dbReference type="KEGG" id="agv:OJF2_43470"/>
<evidence type="ECO:0000313" key="8">
    <source>
        <dbReference type="EMBL" id="QEH35790.1"/>
    </source>
</evidence>
<dbReference type="InterPro" id="IPR051309">
    <property type="entry name" value="ABCF_ATPase"/>
</dbReference>
<dbReference type="Pfam" id="PF12848">
    <property type="entry name" value="ABC_tran_Xtn"/>
    <property type="match status" value="1"/>
</dbReference>
<feature type="region of interest" description="Disordered" evidence="6">
    <location>
        <begin position="545"/>
        <end position="567"/>
    </location>
</feature>
<dbReference type="InterPro" id="IPR003439">
    <property type="entry name" value="ABC_transporter-like_ATP-bd"/>
</dbReference>
<evidence type="ECO:0000259" key="7">
    <source>
        <dbReference type="PROSITE" id="PS50893"/>
    </source>
</evidence>
<dbReference type="EMBL" id="CP042997">
    <property type="protein sequence ID" value="QEH35790.1"/>
    <property type="molecule type" value="Genomic_DNA"/>
</dbReference>
<dbReference type="PANTHER" id="PTHR42855">
    <property type="entry name" value="ABC TRANSPORTER ATP-BINDING SUBUNIT"/>
    <property type="match status" value="1"/>
</dbReference>
<dbReference type="FunFam" id="3.40.50.300:FF:000309">
    <property type="entry name" value="ABC transporter ATP-binding protein"/>
    <property type="match status" value="1"/>
</dbReference>
<dbReference type="PROSITE" id="PS50893">
    <property type="entry name" value="ABC_TRANSPORTER_2"/>
    <property type="match status" value="2"/>
</dbReference>
<dbReference type="PROSITE" id="PS00211">
    <property type="entry name" value="ABC_TRANSPORTER_1"/>
    <property type="match status" value="2"/>
</dbReference>
<dbReference type="RefSeq" id="WP_148595540.1">
    <property type="nucleotide sequence ID" value="NZ_CP042997.1"/>
</dbReference>
<evidence type="ECO:0000256" key="5">
    <source>
        <dbReference type="ARBA" id="ARBA00061478"/>
    </source>
</evidence>
<comment type="similarity">
    <text evidence="5">Belongs to the ABC transporter superfamily. ABCF family. Uup subfamily.</text>
</comment>
<name>A0A5B9W777_9BACT</name>
<dbReference type="Gene3D" id="3.40.50.300">
    <property type="entry name" value="P-loop containing nucleotide triphosphate hydrolases"/>
    <property type="match status" value="2"/>
</dbReference>
<evidence type="ECO:0000256" key="3">
    <source>
        <dbReference type="ARBA" id="ARBA00022840"/>
    </source>
</evidence>
<dbReference type="GO" id="GO:0016887">
    <property type="term" value="F:ATP hydrolysis activity"/>
    <property type="evidence" value="ECO:0007669"/>
    <property type="project" value="InterPro"/>
</dbReference>
<evidence type="ECO:0000313" key="9">
    <source>
        <dbReference type="Proteomes" id="UP000324233"/>
    </source>
</evidence>
<sequence>MIRLINAIKKFGNQTIYDGIDASIVRGDRVGLLGKNGAGKSTLFKVLMGQESLDSGELLRDRKCSIGYLSQEIHPLREGTVFENMLNHLGPWTEADVKLKAVMKGLEEGDPQALDDYDDAMEAFVAAGGYEMEARAKAILLGLGFSVAQLDAPVATLSGGWAMRLALGGLLAFEHDLLLLDEPTNHLDLLSVKWFEEFLRSYPGAILITCHDRDFLDRVITKTFELELGKLYSYSGNYSAYLPQKEHRLAVHQASFDTQQKKIRQMQDFVDRNRANAATAARAQSRLKAIDKMERIDAPRADGSSVRIRLPEPPRSGQVVARFDGVSFAYGTKVVYSGLDLEIERGDKVVLVGPNGAGKTTLMKLLAGVHAPTRGEVAFGSNVHATYFAQHRVEALNMKSTVIANLRDVHPGASEGALRQMLGAFLFSGDSVEKAVGSLSGGEKTRLCLAKILTVAHNFIMMDEPTNHLDIASRDVLEEALDEYAGSLCFISHDEHFIRAVANKVIEVESGKLTVYPCGYDDYLYARLKRQEVDSPFAALTRRLKPRDEDARDGAKAGAGRRASAAS</sequence>
<accession>A0A5B9W777</accession>
<dbReference type="InterPro" id="IPR003593">
    <property type="entry name" value="AAA+_ATPase"/>
</dbReference>
<dbReference type="OrthoDB" id="9760950at2"/>
<organism evidence="8 9">
    <name type="scientific">Aquisphaera giovannonii</name>
    <dbReference type="NCBI Taxonomy" id="406548"/>
    <lineage>
        <taxon>Bacteria</taxon>
        <taxon>Pseudomonadati</taxon>
        <taxon>Planctomycetota</taxon>
        <taxon>Planctomycetia</taxon>
        <taxon>Isosphaerales</taxon>
        <taxon>Isosphaeraceae</taxon>
        <taxon>Aquisphaera</taxon>
    </lineage>
</organism>
<dbReference type="SUPFAM" id="SSF52540">
    <property type="entry name" value="P-loop containing nucleoside triphosphate hydrolases"/>
    <property type="match status" value="2"/>
</dbReference>
<proteinExistence type="inferred from homology"/>
<evidence type="ECO:0000256" key="2">
    <source>
        <dbReference type="ARBA" id="ARBA00022741"/>
    </source>
</evidence>
<comment type="catalytic activity">
    <reaction evidence="4">
        <text>ATP + H2O = ADP + phosphate + H(+)</text>
        <dbReference type="Rhea" id="RHEA:13065"/>
        <dbReference type="ChEBI" id="CHEBI:15377"/>
        <dbReference type="ChEBI" id="CHEBI:15378"/>
        <dbReference type="ChEBI" id="CHEBI:30616"/>
        <dbReference type="ChEBI" id="CHEBI:43474"/>
        <dbReference type="ChEBI" id="CHEBI:456216"/>
    </reaction>
</comment>
<dbReference type="Pfam" id="PF00005">
    <property type="entry name" value="ABC_tran"/>
    <property type="match status" value="2"/>
</dbReference>
<dbReference type="GO" id="GO:0003676">
    <property type="term" value="F:nucleic acid binding"/>
    <property type="evidence" value="ECO:0007669"/>
    <property type="project" value="UniProtKB-ARBA"/>
</dbReference>
<keyword evidence="2" id="KW-0547">Nucleotide-binding</keyword>
<evidence type="ECO:0000256" key="1">
    <source>
        <dbReference type="ARBA" id="ARBA00022737"/>
    </source>
</evidence>
<feature type="domain" description="ABC transporter" evidence="7">
    <location>
        <begin position="321"/>
        <end position="535"/>
    </location>
</feature>
<dbReference type="GO" id="GO:0005524">
    <property type="term" value="F:ATP binding"/>
    <property type="evidence" value="ECO:0007669"/>
    <property type="project" value="UniProtKB-KW"/>
</dbReference>
<feature type="compositionally biased region" description="Basic and acidic residues" evidence="6">
    <location>
        <begin position="546"/>
        <end position="555"/>
    </location>
</feature>
<keyword evidence="9" id="KW-1185">Reference proteome</keyword>
<dbReference type="InterPro" id="IPR017871">
    <property type="entry name" value="ABC_transporter-like_CS"/>
</dbReference>
<feature type="domain" description="ABC transporter" evidence="7">
    <location>
        <begin position="2"/>
        <end position="253"/>
    </location>
</feature>
<dbReference type="PANTHER" id="PTHR42855:SF2">
    <property type="entry name" value="DRUG RESISTANCE ABC TRANSPORTER,ATP-BINDING PROTEIN"/>
    <property type="match status" value="1"/>
</dbReference>
<protein>
    <submittedName>
        <fullName evidence="8">Putative ABC transporter ATP-binding protein YheS</fullName>
    </submittedName>
</protein>
<feature type="compositionally biased region" description="Low complexity" evidence="6">
    <location>
        <begin position="556"/>
        <end position="567"/>
    </location>
</feature>
<dbReference type="InterPro" id="IPR027417">
    <property type="entry name" value="P-loop_NTPase"/>
</dbReference>
<dbReference type="AlphaFoldDB" id="A0A5B9W777"/>
<keyword evidence="1" id="KW-0677">Repeat</keyword>
<gene>
    <name evidence="8" type="primary">yheS</name>
    <name evidence="8" type="ORF">OJF2_43470</name>
</gene>